<protein>
    <recommendedName>
        <fullName evidence="4">Leucine-binding protein domain-containing protein</fullName>
    </recommendedName>
</protein>
<dbReference type="PANTHER" id="PTHR30483:SF6">
    <property type="entry name" value="PERIPLASMIC BINDING PROTEIN OF ABC TRANSPORTER FOR NATURAL AMINO ACIDS"/>
    <property type="match status" value="1"/>
</dbReference>
<dbReference type="Pfam" id="PF13458">
    <property type="entry name" value="Peripla_BP_6"/>
    <property type="match status" value="1"/>
</dbReference>
<name>A0A0F9DJ50_9ZZZZ</name>
<dbReference type="PANTHER" id="PTHR30483">
    <property type="entry name" value="LEUCINE-SPECIFIC-BINDING PROTEIN"/>
    <property type="match status" value="1"/>
</dbReference>
<dbReference type="InterPro" id="IPR028082">
    <property type="entry name" value="Peripla_BP_I"/>
</dbReference>
<evidence type="ECO:0000259" key="4">
    <source>
        <dbReference type="Pfam" id="PF13458"/>
    </source>
</evidence>
<dbReference type="AlphaFoldDB" id="A0A0F9DJ50"/>
<organism evidence="5">
    <name type="scientific">marine sediment metagenome</name>
    <dbReference type="NCBI Taxonomy" id="412755"/>
    <lineage>
        <taxon>unclassified sequences</taxon>
        <taxon>metagenomes</taxon>
        <taxon>ecological metagenomes</taxon>
    </lineage>
</organism>
<dbReference type="InterPro" id="IPR028081">
    <property type="entry name" value="Leu-bd"/>
</dbReference>
<evidence type="ECO:0000256" key="1">
    <source>
        <dbReference type="ARBA" id="ARBA00022448"/>
    </source>
</evidence>
<feature type="domain" description="Leucine-binding protein" evidence="4">
    <location>
        <begin position="29"/>
        <end position="353"/>
    </location>
</feature>
<dbReference type="InterPro" id="IPR000709">
    <property type="entry name" value="Leu_Ile_Val-bd"/>
</dbReference>
<keyword evidence="3" id="KW-0029">Amino-acid transport</keyword>
<dbReference type="SUPFAM" id="SSF53822">
    <property type="entry name" value="Periplasmic binding protein-like I"/>
    <property type="match status" value="1"/>
</dbReference>
<reference evidence="5" key="1">
    <citation type="journal article" date="2015" name="Nature">
        <title>Complex archaea that bridge the gap between prokaryotes and eukaryotes.</title>
        <authorList>
            <person name="Spang A."/>
            <person name="Saw J.H."/>
            <person name="Jorgensen S.L."/>
            <person name="Zaremba-Niedzwiedzka K."/>
            <person name="Martijn J."/>
            <person name="Lind A.E."/>
            <person name="van Eijk R."/>
            <person name="Schleper C."/>
            <person name="Guy L."/>
            <person name="Ettema T.J."/>
        </authorList>
    </citation>
    <scope>NUCLEOTIDE SEQUENCE</scope>
</reference>
<dbReference type="GO" id="GO:0006865">
    <property type="term" value="P:amino acid transport"/>
    <property type="evidence" value="ECO:0007669"/>
    <property type="project" value="UniProtKB-KW"/>
</dbReference>
<comment type="caution">
    <text evidence="5">The sequence shown here is derived from an EMBL/GenBank/DDBJ whole genome shotgun (WGS) entry which is preliminary data.</text>
</comment>
<dbReference type="PRINTS" id="PR00337">
    <property type="entry name" value="LEUILEVALBP"/>
</dbReference>
<dbReference type="Gene3D" id="3.40.50.2300">
    <property type="match status" value="2"/>
</dbReference>
<accession>A0A0F9DJ50</accession>
<dbReference type="InterPro" id="IPR051010">
    <property type="entry name" value="BCAA_transport"/>
</dbReference>
<evidence type="ECO:0000313" key="5">
    <source>
        <dbReference type="EMBL" id="KKL61689.1"/>
    </source>
</evidence>
<sequence>MNNFFKTLSLIALVLCLFFIFATTALAGIKVGVISSQTSSLAILGQRQINAAILAAEEWNEKGGINGTKIRLIIEDSADRTTTAVTALDRVLGKNVCAILGPIYSFQLFAMFPEVKKEKIPMLSTSGTRKLTQMDNRWYFRTYPHDGITKRAYTLYAVEELKSKKPALMSVTTEYGKSGHEIIINILKAKGISPVAETWHEKADKDMTGQLMRIKRSDPDIIISQAHPSDTAIILKQQRDLGINVPHIASSAASMPSVHKLVGEAMEGVYVETVTLPNFDPDPNIRAWTEKYIEKFKKKPDSFALLYYDTANFLFEAIKAVGPDRTKIRDWLETTRYKGLAGQYKFDQEHNGAFFAIIVQYHIKDGKAVPELKKKYDFTPK</sequence>
<dbReference type="EMBL" id="LAZR01028742">
    <property type="protein sequence ID" value="KKL61689.1"/>
    <property type="molecule type" value="Genomic_DNA"/>
</dbReference>
<evidence type="ECO:0000256" key="2">
    <source>
        <dbReference type="ARBA" id="ARBA00022729"/>
    </source>
</evidence>
<keyword evidence="2" id="KW-0732">Signal</keyword>
<gene>
    <name evidence="5" type="ORF">LCGC14_2192800</name>
</gene>
<proteinExistence type="predicted"/>
<keyword evidence="1" id="KW-0813">Transport</keyword>
<evidence type="ECO:0000256" key="3">
    <source>
        <dbReference type="ARBA" id="ARBA00022970"/>
    </source>
</evidence>